<feature type="transmembrane region" description="Helical" evidence="1">
    <location>
        <begin position="109"/>
        <end position="130"/>
    </location>
</feature>
<keyword evidence="1" id="KW-1133">Transmembrane helix</keyword>
<proteinExistence type="predicted"/>
<feature type="transmembrane region" description="Helical" evidence="1">
    <location>
        <begin position="31"/>
        <end position="50"/>
    </location>
</feature>
<dbReference type="Proteomes" id="UP000178117">
    <property type="component" value="Unassembled WGS sequence"/>
</dbReference>
<dbReference type="Pfam" id="PF04307">
    <property type="entry name" value="YdjM"/>
    <property type="match status" value="1"/>
</dbReference>
<keyword evidence="1" id="KW-0472">Membrane</keyword>
<dbReference type="InterPro" id="IPR007404">
    <property type="entry name" value="YdjM-like"/>
</dbReference>
<dbReference type="STRING" id="1802685.A3C88_01605"/>
<name>A0A1F8FVY4_9BACT</name>
<organism evidence="2 3">
    <name type="scientific">Candidatus Yanofskybacteria bacterium RIFCSPHIGHO2_02_FULL_50_12</name>
    <dbReference type="NCBI Taxonomy" id="1802685"/>
    <lineage>
        <taxon>Bacteria</taxon>
        <taxon>Candidatus Yanofskyibacteriota</taxon>
    </lineage>
</organism>
<feature type="transmembrane region" description="Helical" evidence="1">
    <location>
        <begin position="164"/>
        <end position="187"/>
    </location>
</feature>
<gene>
    <name evidence="2" type="ORF">A3C88_01605</name>
</gene>
<sequence length="191" mass="22082">MLPPGHIAAGFLTAQALLAFTDHSFSSVQMAQLSFIGAFFGFAPDLDCFYSFFRLKRFTITDDDPSHRKYYSHAPMLWLITGLVIWFFASDPFLKYTGLLVWLGSWSHFLLDTIQHGVMWAWPFTSNIFAIKDRGMKFHIAETKFFPFWFQFVKLYMTKAALSFYIEIAIILVALFIAYSSPVFTLLSNKF</sequence>
<evidence type="ECO:0000313" key="3">
    <source>
        <dbReference type="Proteomes" id="UP000178117"/>
    </source>
</evidence>
<dbReference type="AlphaFoldDB" id="A0A1F8FVY4"/>
<evidence type="ECO:0008006" key="4">
    <source>
        <dbReference type="Google" id="ProtNLM"/>
    </source>
</evidence>
<accession>A0A1F8FVY4</accession>
<dbReference type="EMBL" id="MGJZ01000013">
    <property type="protein sequence ID" value="OGN17327.1"/>
    <property type="molecule type" value="Genomic_DNA"/>
</dbReference>
<protein>
    <recommendedName>
        <fullName evidence="4">Metal-dependent hydrolase</fullName>
    </recommendedName>
</protein>
<reference evidence="2 3" key="1">
    <citation type="journal article" date="2016" name="Nat. Commun.">
        <title>Thousands of microbial genomes shed light on interconnected biogeochemical processes in an aquifer system.</title>
        <authorList>
            <person name="Anantharaman K."/>
            <person name="Brown C.T."/>
            <person name="Hug L.A."/>
            <person name="Sharon I."/>
            <person name="Castelle C.J."/>
            <person name="Probst A.J."/>
            <person name="Thomas B.C."/>
            <person name="Singh A."/>
            <person name="Wilkins M.J."/>
            <person name="Karaoz U."/>
            <person name="Brodie E.L."/>
            <person name="Williams K.H."/>
            <person name="Hubbard S.S."/>
            <person name="Banfield J.F."/>
        </authorList>
    </citation>
    <scope>NUCLEOTIDE SEQUENCE [LARGE SCALE GENOMIC DNA]</scope>
</reference>
<comment type="caution">
    <text evidence="2">The sequence shown here is derived from an EMBL/GenBank/DDBJ whole genome shotgun (WGS) entry which is preliminary data.</text>
</comment>
<evidence type="ECO:0000256" key="1">
    <source>
        <dbReference type="SAM" id="Phobius"/>
    </source>
</evidence>
<evidence type="ECO:0000313" key="2">
    <source>
        <dbReference type="EMBL" id="OGN17327.1"/>
    </source>
</evidence>
<keyword evidence="1" id="KW-0812">Transmembrane</keyword>
<feature type="transmembrane region" description="Helical" evidence="1">
    <location>
        <begin position="70"/>
        <end position="89"/>
    </location>
</feature>